<dbReference type="Proteomes" id="UP000283841">
    <property type="component" value="Unassembled WGS sequence"/>
</dbReference>
<dbReference type="GeneID" id="39602083"/>
<comment type="caution">
    <text evidence="3">The sequence shown here is derived from an EMBL/GenBank/DDBJ whole genome shotgun (WGS) entry which is preliminary data.</text>
</comment>
<reference evidence="3 4" key="1">
    <citation type="journal article" date="2018" name="Front. Microbiol.">
        <title>Genomic and genetic insights into a cosmopolitan fungus, Paecilomyces variotii (Eurotiales).</title>
        <authorList>
            <person name="Urquhart A.S."/>
            <person name="Mondo S.J."/>
            <person name="Makela M.R."/>
            <person name="Hane J.K."/>
            <person name="Wiebenga A."/>
            <person name="He G."/>
            <person name="Mihaltcheva S."/>
            <person name="Pangilinan J."/>
            <person name="Lipzen A."/>
            <person name="Barry K."/>
            <person name="de Vries R.P."/>
            <person name="Grigoriev I.V."/>
            <person name="Idnurm A."/>
        </authorList>
    </citation>
    <scope>NUCLEOTIDE SEQUENCE [LARGE SCALE GENOMIC DNA]</scope>
    <source>
        <strain evidence="3 4">CBS 101075</strain>
    </source>
</reference>
<dbReference type="OrthoDB" id="270284at2759"/>
<feature type="region of interest" description="Disordered" evidence="2">
    <location>
        <begin position="16"/>
        <end position="38"/>
    </location>
</feature>
<dbReference type="GO" id="GO:0005634">
    <property type="term" value="C:nucleus"/>
    <property type="evidence" value="ECO:0007669"/>
    <property type="project" value="TreeGrafter"/>
</dbReference>
<dbReference type="InterPro" id="IPR038356">
    <property type="entry name" value="Tma16_sf"/>
</dbReference>
<keyword evidence="4" id="KW-1185">Reference proteome</keyword>
<sequence length="178" mass="20472">MAKGLYKVQKQITKKRGKLEALHENSRDSQRLRRAGAREDRLARAAAVTSRTRQSYVDRVAFFQECLKDASGALSDNEMAELVQKFIDRAAPEIEELRQERRKGRPPSKREDALVQRAQVEGKEFTTGFWMPDFTLEEVVLRLKVWNGEWANMSTMKFIRLLRDGTKQASSFPPKGLS</sequence>
<organism evidence="3 4">
    <name type="scientific">Byssochlamys spectabilis</name>
    <name type="common">Paecilomyces variotii</name>
    <dbReference type="NCBI Taxonomy" id="264951"/>
    <lineage>
        <taxon>Eukaryota</taxon>
        <taxon>Fungi</taxon>
        <taxon>Dikarya</taxon>
        <taxon>Ascomycota</taxon>
        <taxon>Pezizomycotina</taxon>
        <taxon>Eurotiomycetes</taxon>
        <taxon>Eurotiomycetidae</taxon>
        <taxon>Eurotiales</taxon>
        <taxon>Thermoascaceae</taxon>
        <taxon>Paecilomyces</taxon>
    </lineage>
</organism>
<evidence type="ECO:0000313" key="3">
    <source>
        <dbReference type="EMBL" id="RWQ96277.1"/>
    </source>
</evidence>
<proteinExistence type="inferred from homology"/>
<dbReference type="Gene3D" id="1.20.1440.170">
    <property type="entry name" value="Translation machinery-associated protein 16-like"/>
    <property type="match status" value="1"/>
</dbReference>
<dbReference type="AlphaFoldDB" id="A0A443HWR6"/>
<dbReference type="Pfam" id="PF11176">
    <property type="entry name" value="Tma16"/>
    <property type="match status" value="1"/>
</dbReference>
<accession>A0A443HWR6</accession>
<dbReference type="RefSeq" id="XP_028485922.1">
    <property type="nucleotide sequence ID" value="XM_028632806.1"/>
</dbReference>
<name>A0A443HWR6_BYSSP</name>
<dbReference type="EMBL" id="RCNU01000004">
    <property type="protein sequence ID" value="RWQ96277.1"/>
    <property type="molecule type" value="Genomic_DNA"/>
</dbReference>
<gene>
    <name evidence="3" type="ORF">C8Q69DRAFT_506480</name>
</gene>
<evidence type="ECO:0000256" key="2">
    <source>
        <dbReference type="SAM" id="MobiDB-lite"/>
    </source>
</evidence>
<dbReference type="PANTHER" id="PTHR13349">
    <property type="entry name" value="TRANSLATION MACHINERY-ASSOCIATED PROTEIN 16"/>
    <property type="match status" value="1"/>
</dbReference>
<comment type="similarity">
    <text evidence="1">Belongs to the TMA16 family.</text>
</comment>
<dbReference type="InterPro" id="IPR021346">
    <property type="entry name" value="Tma16"/>
</dbReference>
<protein>
    <submittedName>
        <fullName evidence="3">Translation machinery-associated protein 16</fullName>
    </submittedName>
</protein>
<dbReference type="STRING" id="264951.A0A443HWR6"/>
<dbReference type="PANTHER" id="PTHR13349:SF2">
    <property type="entry name" value="TRANSLATION MACHINERY-ASSOCIATED PROTEIN 16"/>
    <property type="match status" value="1"/>
</dbReference>
<dbReference type="VEuPathDB" id="FungiDB:C8Q69DRAFT_506480"/>
<evidence type="ECO:0000256" key="1">
    <source>
        <dbReference type="ARBA" id="ARBA00034127"/>
    </source>
</evidence>
<evidence type="ECO:0000313" key="4">
    <source>
        <dbReference type="Proteomes" id="UP000283841"/>
    </source>
</evidence>
<feature type="compositionally biased region" description="Basic and acidic residues" evidence="2">
    <location>
        <begin position="18"/>
        <end position="38"/>
    </location>
</feature>